<feature type="transmembrane region" description="Helical" evidence="3">
    <location>
        <begin position="32"/>
        <end position="50"/>
    </location>
</feature>
<dbReference type="GO" id="GO:0015990">
    <property type="term" value="P:electron transport coupled proton transport"/>
    <property type="evidence" value="ECO:0007669"/>
    <property type="project" value="TreeGrafter"/>
</dbReference>
<feature type="transmembrane region" description="Helical" evidence="3">
    <location>
        <begin position="101"/>
        <end position="121"/>
    </location>
</feature>
<protein>
    <recommendedName>
        <fullName evidence="4">NADH:quinone oxidoreductase/Mrp antiporter transmembrane domain-containing protein</fullName>
    </recommendedName>
</protein>
<dbReference type="PANTHER" id="PTHR43507:SF1">
    <property type="entry name" value="NADH-UBIQUINONE OXIDOREDUCTASE CHAIN 4"/>
    <property type="match status" value="1"/>
</dbReference>
<dbReference type="GO" id="GO:0008137">
    <property type="term" value="F:NADH dehydrogenase (ubiquinone) activity"/>
    <property type="evidence" value="ECO:0007669"/>
    <property type="project" value="InterPro"/>
</dbReference>
<evidence type="ECO:0000259" key="4">
    <source>
        <dbReference type="Pfam" id="PF00361"/>
    </source>
</evidence>
<dbReference type="GO" id="GO:0048039">
    <property type="term" value="F:ubiquinone binding"/>
    <property type="evidence" value="ECO:0007669"/>
    <property type="project" value="TreeGrafter"/>
</dbReference>
<comment type="caution">
    <text evidence="5">The sequence shown here is derived from an EMBL/GenBank/DDBJ whole genome shotgun (WGS) entry which is preliminary data.</text>
</comment>
<dbReference type="Pfam" id="PF00361">
    <property type="entry name" value="Proton_antipo_M"/>
    <property type="match status" value="1"/>
</dbReference>
<dbReference type="InterPro" id="IPR003918">
    <property type="entry name" value="NADH_UbQ_OxRdtase"/>
</dbReference>
<proteinExistence type="predicted"/>
<keyword evidence="3" id="KW-0472">Membrane</keyword>
<dbReference type="InterPro" id="IPR001750">
    <property type="entry name" value="ND/Mrp_TM"/>
</dbReference>
<evidence type="ECO:0000313" key="6">
    <source>
        <dbReference type="Proteomes" id="UP000465302"/>
    </source>
</evidence>
<dbReference type="GO" id="GO:0012505">
    <property type="term" value="C:endomembrane system"/>
    <property type="evidence" value="ECO:0007669"/>
    <property type="project" value="UniProtKB-SubCell"/>
</dbReference>
<dbReference type="Proteomes" id="UP000465302">
    <property type="component" value="Unassembled WGS sequence"/>
</dbReference>
<name>A0A7I9WBI4_MYCAG</name>
<organism evidence="5 6">
    <name type="scientific">Mycolicibacterium agri</name>
    <name type="common">Mycobacterium agri</name>
    <dbReference type="NCBI Taxonomy" id="36811"/>
    <lineage>
        <taxon>Bacteria</taxon>
        <taxon>Bacillati</taxon>
        <taxon>Actinomycetota</taxon>
        <taxon>Actinomycetes</taxon>
        <taxon>Mycobacteriales</taxon>
        <taxon>Mycobacteriaceae</taxon>
        <taxon>Mycolicibacterium</taxon>
    </lineage>
</organism>
<reference evidence="5 6" key="1">
    <citation type="journal article" date="2019" name="Emerg. Microbes Infect.">
        <title>Comprehensive subspecies identification of 175 nontuberculous mycobacteria species based on 7547 genomic profiles.</title>
        <authorList>
            <person name="Matsumoto Y."/>
            <person name="Kinjo T."/>
            <person name="Motooka D."/>
            <person name="Nabeya D."/>
            <person name="Jung N."/>
            <person name="Uechi K."/>
            <person name="Horii T."/>
            <person name="Iida T."/>
            <person name="Fujita J."/>
            <person name="Nakamura S."/>
        </authorList>
    </citation>
    <scope>NUCLEOTIDE SEQUENCE [LARGE SCALE GENOMIC DNA]</scope>
    <source>
        <strain evidence="5 6">JCM 6377</strain>
    </source>
</reference>
<dbReference type="GO" id="GO:0042773">
    <property type="term" value="P:ATP synthesis coupled electron transport"/>
    <property type="evidence" value="ECO:0007669"/>
    <property type="project" value="InterPro"/>
</dbReference>
<dbReference type="EMBL" id="BLKS01000002">
    <property type="protein sequence ID" value="GFG54769.1"/>
    <property type="molecule type" value="Genomic_DNA"/>
</dbReference>
<gene>
    <name evidence="5" type="ORF">MAGR_62100</name>
</gene>
<dbReference type="PANTHER" id="PTHR43507">
    <property type="entry name" value="NADH-UBIQUINONE OXIDOREDUCTASE CHAIN 4"/>
    <property type="match status" value="1"/>
</dbReference>
<accession>A0A7I9WBI4</accession>
<feature type="transmembrane region" description="Helical" evidence="3">
    <location>
        <begin position="127"/>
        <end position="145"/>
    </location>
</feature>
<dbReference type="AlphaFoldDB" id="A0A7I9WBI4"/>
<keyword evidence="2 3" id="KW-0812">Transmembrane</keyword>
<evidence type="ECO:0000256" key="2">
    <source>
        <dbReference type="RuleBase" id="RU000320"/>
    </source>
</evidence>
<dbReference type="GO" id="GO:0003954">
    <property type="term" value="F:NADH dehydrogenase activity"/>
    <property type="evidence" value="ECO:0007669"/>
    <property type="project" value="TreeGrafter"/>
</dbReference>
<feature type="domain" description="NADH:quinone oxidoreductase/Mrp antiporter transmembrane" evidence="4">
    <location>
        <begin position="13"/>
        <end position="153"/>
    </location>
</feature>
<comment type="subcellular location">
    <subcellularLocation>
        <location evidence="1">Endomembrane system</location>
        <topology evidence="1">Multi-pass membrane protein</topology>
    </subcellularLocation>
    <subcellularLocation>
        <location evidence="2">Membrane</location>
        <topology evidence="2">Multi-pass membrane protein</topology>
    </subcellularLocation>
</comment>
<evidence type="ECO:0000256" key="3">
    <source>
        <dbReference type="SAM" id="Phobius"/>
    </source>
</evidence>
<dbReference type="GO" id="GO:0016020">
    <property type="term" value="C:membrane"/>
    <property type="evidence" value="ECO:0007669"/>
    <property type="project" value="UniProtKB-SubCell"/>
</dbReference>
<sequence>MIGVYAATASGGMGSFDMRQLVERTATVDPQLLNVMFVGFMFAFAVKAPMWPLHSWLPGVAQHAKPTTAVLMMAVVDKVGTYAMLRYCLQLFPDASKSFAPVISALAVVTIIYSAIVAIGQTDVMRLIAYVSISHYGFIVLGIFAMTSQGQSARRCTWSTMASPPPR</sequence>
<evidence type="ECO:0000256" key="1">
    <source>
        <dbReference type="ARBA" id="ARBA00004127"/>
    </source>
</evidence>
<keyword evidence="3" id="KW-1133">Transmembrane helix</keyword>
<evidence type="ECO:0000313" key="5">
    <source>
        <dbReference type="EMBL" id="GFG54769.1"/>
    </source>
</evidence>